<dbReference type="EMBL" id="LR796394">
    <property type="protein sequence ID" value="CAB4141635.1"/>
    <property type="molecule type" value="Genomic_DNA"/>
</dbReference>
<gene>
    <name evidence="1" type="ORF">UFOVP420_14</name>
</gene>
<name>A0A6J5M3T2_9CAUD</name>
<sequence>MVPQTFPSNNGKMVVFKITTLTGLRRWSDYIPVKTAGSPGILNSYDGNIHADILGSTTGKKAWIDYIPVYEDASATKAWLVSADGYIPIYG</sequence>
<proteinExistence type="predicted"/>
<evidence type="ECO:0000313" key="1">
    <source>
        <dbReference type="EMBL" id="CAB4141635.1"/>
    </source>
</evidence>
<reference evidence="1" key="1">
    <citation type="submission" date="2020-04" db="EMBL/GenBank/DDBJ databases">
        <authorList>
            <person name="Chiriac C."/>
            <person name="Salcher M."/>
            <person name="Ghai R."/>
            <person name="Kavagutti S V."/>
        </authorList>
    </citation>
    <scope>NUCLEOTIDE SEQUENCE</scope>
</reference>
<accession>A0A6J5M3T2</accession>
<organism evidence="1">
    <name type="scientific">uncultured Caudovirales phage</name>
    <dbReference type="NCBI Taxonomy" id="2100421"/>
    <lineage>
        <taxon>Viruses</taxon>
        <taxon>Duplodnaviria</taxon>
        <taxon>Heunggongvirae</taxon>
        <taxon>Uroviricota</taxon>
        <taxon>Caudoviricetes</taxon>
        <taxon>Peduoviridae</taxon>
        <taxon>Maltschvirus</taxon>
        <taxon>Maltschvirus maltsch</taxon>
    </lineage>
</organism>
<protein>
    <submittedName>
        <fullName evidence="1">Uncharacterized protein</fullName>
    </submittedName>
</protein>